<keyword evidence="14" id="KW-1185">Reference proteome</keyword>
<gene>
    <name evidence="12" type="ORF">Ptr86124_011461</name>
    <name evidence="11" type="ORF">PtrM4_077150</name>
</gene>
<dbReference type="GO" id="GO:0061630">
    <property type="term" value="F:ubiquitin protein ligase activity"/>
    <property type="evidence" value="ECO:0007669"/>
    <property type="project" value="UniProtKB-EC"/>
</dbReference>
<dbReference type="Gene3D" id="1.20.120.1750">
    <property type="match status" value="1"/>
</dbReference>
<proteinExistence type="predicted"/>
<keyword evidence="4" id="KW-0479">Metal-binding</keyword>
<dbReference type="Proteomes" id="UP000249757">
    <property type="component" value="Unassembled WGS sequence"/>
</dbReference>
<keyword evidence="6" id="KW-0863">Zinc-finger</keyword>
<evidence type="ECO:0000313" key="11">
    <source>
        <dbReference type="EMBL" id="KAF7572810.1"/>
    </source>
</evidence>
<dbReference type="SUPFAM" id="SSF57850">
    <property type="entry name" value="RING/U-box"/>
    <property type="match status" value="2"/>
</dbReference>
<feature type="compositionally biased region" description="Basic residues" evidence="9">
    <location>
        <begin position="38"/>
        <end position="48"/>
    </location>
</feature>
<dbReference type="OrthoDB" id="1431934at2759"/>
<dbReference type="EC" id="2.3.2.31" evidence="2"/>
<evidence type="ECO:0000313" key="13">
    <source>
        <dbReference type="Proteomes" id="UP000245464"/>
    </source>
</evidence>
<organism evidence="11 13">
    <name type="scientific">Pyrenophora tritici-repentis</name>
    <dbReference type="NCBI Taxonomy" id="45151"/>
    <lineage>
        <taxon>Eukaryota</taxon>
        <taxon>Fungi</taxon>
        <taxon>Dikarya</taxon>
        <taxon>Ascomycota</taxon>
        <taxon>Pezizomycotina</taxon>
        <taxon>Dothideomycetes</taxon>
        <taxon>Pleosporomycetidae</taxon>
        <taxon>Pleosporales</taxon>
        <taxon>Pleosporineae</taxon>
        <taxon>Pleosporaceae</taxon>
        <taxon>Pyrenophora</taxon>
    </lineage>
</organism>
<keyword evidence="5" id="KW-0677">Repeat</keyword>
<dbReference type="InterPro" id="IPR044066">
    <property type="entry name" value="TRIAD_supradom"/>
</dbReference>
<dbReference type="InterPro" id="IPR031127">
    <property type="entry name" value="E3_UB_ligase_RBR"/>
</dbReference>
<evidence type="ECO:0000256" key="9">
    <source>
        <dbReference type="SAM" id="MobiDB-lite"/>
    </source>
</evidence>
<keyword evidence="8" id="KW-0862">Zinc</keyword>
<comment type="catalytic activity">
    <reaction evidence="1">
        <text>[E2 ubiquitin-conjugating enzyme]-S-ubiquitinyl-L-cysteine + [acceptor protein]-L-lysine = [E2 ubiquitin-conjugating enzyme]-L-cysteine + [acceptor protein]-N(6)-ubiquitinyl-L-lysine.</text>
        <dbReference type="EC" id="2.3.2.31"/>
    </reaction>
</comment>
<reference evidence="11" key="1">
    <citation type="journal article" date="2018" name="BMC Genomics">
        <title>Comparative genomics of the wheat fungal pathogen Pyrenophora tritici-repentis reveals chromosomal variations and genome plasticity.</title>
        <authorList>
            <person name="Moolhuijzen P."/>
            <person name="See P.T."/>
            <person name="Hane J.K."/>
            <person name="Shi G."/>
            <person name="Liu Z."/>
            <person name="Oliver R.P."/>
            <person name="Moffat C.S."/>
        </authorList>
    </citation>
    <scope>NUCLEOTIDE SEQUENCE [LARGE SCALE GENOMIC DNA]</scope>
    <source>
        <strain evidence="11">M4</strain>
    </source>
</reference>
<dbReference type="GO" id="GO:0008270">
    <property type="term" value="F:zinc ion binding"/>
    <property type="evidence" value="ECO:0007669"/>
    <property type="project" value="UniProtKB-KW"/>
</dbReference>
<evidence type="ECO:0000256" key="1">
    <source>
        <dbReference type="ARBA" id="ARBA00001798"/>
    </source>
</evidence>
<evidence type="ECO:0000256" key="6">
    <source>
        <dbReference type="ARBA" id="ARBA00022771"/>
    </source>
</evidence>
<evidence type="ECO:0000259" key="10">
    <source>
        <dbReference type="PROSITE" id="PS51873"/>
    </source>
</evidence>
<sequence length="330" mass="36835">MQRVLRSQTKEAIESEDTTPPPKVAKRRRSRAADPWAKRRKPSTKPKSPKPQITHFTCRICIEEQTTDQFVTWLPPKRRDTTPTFDIPRGCIDHLARNPRRTKIDPVCKTCIGNFLSARIDTLGAQNISTGCLEPGCTNYWNHNYILQYMPAGEPLNKFNMEMLEFWKQTADPKPMTCTAPDCNAVGLPDLRAPGYPQVVCNECITRSCAQCLVPWHKDLTCSEYAAKHVNDKMSDTEKETLELMQSKDGRRCPHCQLVIVKDGGCDSMLCVGCYKYFNWATAASAVSGAKKAQVPLIHGIPYWIDPNPANACEMDGLLAGGNATKAATS</sequence>
<evidence type="ECO:0000313" key="12">
    <source>
        <dbReference type="EMBL" id="KAI1509381.1"/>
    </source>
</evidence>
<reference evidence="12" key="3">
    <citation type="journal article" date="2022" name="bioRxiv">
        <title>A global pangenome for the wheat fungal pathogen Pyrenophora tritici-repentis and prediction of effector protein structural homology.</title>
        <authorList>
            <person name="Moolhuijzen P."/>
            <person name="See P.T."/>
            <person name="Shi G."/>
            <person name="Powell H.R."/>
            <person name="Cockram J."/>
            <person name="Jorgensen L.N."/>
            <person name="Benslimane H."/>
            <person name="Strelkov S.E."/>
            <person name="Turner J."/>
            <person name="Liu Z."/>
            <person name="Moffat C.S."/>
        </authorList>
    </citation>
    <scope>NUCLEOTIDE SEQUENCE</scope>
    <source>
        <strain evidence="12">86-124</strain>
    </source>
</reference>
<feature type="domain" description="RING-type" evidence="10">
    <location>
        <begin position="54"/>
        <end position="305"/>
    </location>
</feature>
<dbReference type="EMBL" id="NRDI02000020">
    <property type="protein sequence ID" value="KAI1509381.1"/>
    <property type="molecule type" value="Genomic_DNA"/>
</dbReference>
<dbReference type="PROSITE" id="PS51873">
    <property type="entry name" value="TRIAD"/>
    <property type="match status" value="1"/>
</dbReference>
<dbReference type="Proteomes" id="UP000245464">
    <property type="component" value="Chromosome 3"/>
</dbReference>
<dbReference type="Pfam" id="PF01485">
    <property type="entry name" value="IBR"/>
    <property type="match status" value="1"/>
</dbReference>
<evidence type="ECO:0000256" key="7">
    <source>
        <dbReference type="ARBA" id="ARBA00022786"/>
    </source>
</evidence>
<evidence type="ECO:0000256" key="2">
    <source>
        <dbReference type="ARBA" id="ARBA00012251"/>
    </source>
</evidence>
<evidence type="ECO:0000256" key="8">
    <source>
        <dbReference type="ARBA" id="ARBA00022833"/>
    </source>
</evidence>
<evidence type="ECO:0000256" key="4">
    <source>
        <dbReference type="ARBA" id="ARBA00022723"/>
    </source>
</evidence>
<reference evidence="14" key="4">
    <citation type="journal article" date="2022" name="Microb. Genom.">
        <title>A global pangenome for the wheat fungal pathogen Pyrenophora tritici-repentis and prediction of effector protein structural homology.</title>
        <authorList>
            <person name="Moolhuijzen P.M."/>
            <person name="See P.T."/>
            <person name="Shi G."/>
            <person name="Powell H.R."/>
            <person name="Cockram J."/>
            <person name="Jorgensen L.N."/>
            <person name="Benslimane H."/>
            <person name="Strelkov S.E."/>
            <person name="Turner J."/>
            <person name="Liu Z."/>
            <person name="Moffat C.S."/>
        </authorList>
    </citation>
    <scope>NUCLEOTIDE SEQUENCE [LARGE SCALE GENOMIC DNA]</scope>
</reference>
<dbReference type="EMBL" id="NQIK02000003">
    <property type="protein sequence ID" value="KAF7572810.1"/>
    <property type="molecule type" value="Genomic_DNA"/>
</dbReference>
<evidence type="ECO:0000256" key="3">
    <source>
        <dbReference type="ARBA" id="ARBA00022679"/>
    </source>
</evidence>
<comment type="caution">
    <text evidence="11">The sequence shown here is derived from an EMBL/GenBank/DDBJ whole genome shotgun (WGS) entry which is preliminary data.</text>
</comment>
<protein>
    <recommendedName>
        <fullName evidence="2">RBR-type E3 ubiquitin transferase</fullName>
        <ecNumber evidence="2">2.3.2.31</ecNumber>
    </recommendedName>
</protein>
<evidence type="ECO:0000256" key="5">
    <source>
        <dbReference type="ARBA" id="ARBA00022737"/>
    </source>
</evidence>
<dbReference type="GO" id="GO:0016567">
    <property type="term" value="P:protein ubiquitination"/>
    <property type="evidence" value="ECO:0007669"/>
    <property type="project" value="InterPro"/>
</dbReference>
<dbReference type="OMA" id="NCQLVIE"/>
<keyword evidence="3" id="KW-0808">Transferase</keyword>
<keyword evidence="7" id="KW-0833">Ubl conjugation pathway</keyword>
<evidence type="ECO:0000313" key="14">
    <source>
        <dbReference type="Proteomes" id="UP000249757"/>
    </source>
</evidence>
<dbReference type="AlphaFoldDB" id="A0A2W1EG54"/>
<dbReference type="InterPro" id="IPR002867">
    <property type="entry name" value="IBR_dom"/>
</dbReference>
<name>A0A2W1EG54_9PLEO</name>
<dbReference type="PANTHER" id="PTHR11685">
    <property type="entry name" value="RBR FAMILY RING FINGER AND IBR DOMAIN-CONTAINING"/>
    <property type="match status" value="1"/>
</dbReference>
<accession>A0A2W1EG54</accession>
<feature type="region of interest" description="Disordered" evidence="9">
    <location>
        <begin position="1"/>
        <end position="52"/>
    </location>
</feature>
<reference evidence="12" key="2">
    <citation type="submission" date="2021-05" db="EMBL/GenBank/DDBJ databases">
        <authorList>
            <person name="Moolhuijzen P.M."/>
            <person name="Moffat C.S."/>
        </authorList>
    </citation>
    <scope>NUCLEOTIDE SEQUENCE</scope>
    <source>
        <strain evidence="12">86-124</strain>
    </source>
</reference>